<keyword evidence="4 9" id="KW-0732">Signal</keyword>
<sequence length="340" mass="37184">MRRTTFLLTAIAAATPFVFSLAPSYAQSDSQALKAAYRRPAEIPFPSENPYTPEKAALGKALYFDPRLSGAQNMNCATCHNPSFGWEVPVKTAVGAQNKPLGRQAPAVLNLAWGSHAYFWDGRAKSLEEQAKGPIEAPVEMNLPLSEAVVRLKAVPDYKTWFEKVFPGGGVTPDTIVKAIATYERTIVSSYAPFDAWIDGNENAISESAKRGFALFNGAAKCAGCHTGWNFTDNKFHDIGTTTKDIGRGKLEPNNIKAQFAFKTPTLRDVAQRAPYMFDGSLATLEEVMYHYVGGGIERPSRSDKMQPLDLTPEQIADIIEFMKSLTGSKQVVTLPVLPN</sequence>
<dbReference type="InterPro" id="IPR009056">
    <property type="entry name" value="Cyt_c-like_dom"/>
</dbReference>
<name>A0ABV6Y9H6_9HYPH</name>
<evidence type="ECO:0000259" key="10">
    <source>
        <dbReference type="PROSITE" id="PS51007"/>
    </source>
</evidence>
<evidence type="ECO:0000313" key="12">
    <source>
        <dbReference type="Proteomes" id="UP001593940"/>
    </source>
</evidence>
<dbReference type="PROSITE" id="PS51007">
    <property type="entry name" value="CYTC"/>
    <property type="match status" value="2"/>
</dbReference>
<feature type="domain" description="Cytochrome c" evidence="10">
    <location>
        <begin position="207"/>
        <end position="327"/>
    </location>
</feature>
<evidence type="ECO:0000256" key="8">
    <source>
        <dbReference type="PROSITE-ProRule" id="PRU00433"/>
    </source>
</evidence>
<dbReference type="Pfam" id="PF00034">
    <property type="entry name" value="Cytochrom_C"/>
    <property type="match status" value="1"/>
</dbReference>
<feature type="chain" id="PRO_5047066765" evidence="9">
    <location>
        <begin position="29"/>
        <end position="340"/>
    </location>
</feature>
<evidence type="ECO:0000256" key="2">
    <source>
        <dbReference type="ARBA" id="ARBA00022617"/>
    </source>
</evidence>
<dbReference type="InterPro" id="IPR051395">
    <property type="entry name" value="Cytochrome_c_Peroxidase/MauG"/>
</dbReference>
<keyword evidence="12" id="KW-1185">Reference proteome</keyword>
<feature type="domain" description="Cytochrome c" evidence="10">
    <location>
        <begin position="54"/>
        <end position="166"/>
    </location>
</feature>
<dbReference type="InterPro" id="IPR036909">
    <property type="entry name" value="Cyt_c-like_dom_sf"/>
</dbReference>
<protein>
    <submittedName>
        <fullName evidence="11">Cytochrome-c peroxidase</fullName>
    </submittedName>
</protein>
<gene>
    <name evidence="11" type="ORF">ACETIH_14655</name>
</gene>
<dbReference type="PANTHER" id="PTHR30600">
    <property type="entry name" value="CYTOCHROME C PEROXIDASE-RELATED"/>
    <property type="match status" value="1"/>
</dbReference>
<comment type="caution">
    <text evidence="11">The sequence shown here is derived from an EMBL/GenBank/DDBJ whole genome shotgun (WGS) entry which is preliminary data.</text>
</comment>
<feature type="signal peptide" evidence="9">
    <location>
        <begin position="1"/>
        <end position="28"/>
    </location>
</feature>
<keyword evidence="7 8" id="KW-0408">Iron</keyword>
<dbReference type="Proteomes" id="UP001593940">
    <property type="component" value="Unassembled WGS sequence"/>
</dbReference>
<evidence type="ECO:0000256" key="6">
    <source>
        <dbReference type="ARBA" id="ARBA00023002"/>
    </source>
</evidence>
<keyword evidence="6" id="KW-0560">Oxidoreductase</keyword>
<dbReference type="Gene3D" id="1.10.760.10">
    <property type="entry name" value="Cytochrome c-like domain"/>
    <property type="match status" value="2"/>
</dbReference>
<evidence type="ECO:0000256" key="3">
    <source>
        <dbReference type="ARBA" id="ARBA00022723"/>
    </source>
</evidence>
<keyword evidence="3 8" id="KW-0479">Metal-binding</keyword>
<dbReference type="PIRSF" id="PIRSF000294">
    <property type="entry name" value="Cytochrome-c_peroxidase"/>
    <property type="match status" value="1"/>
</dbReference>
<accession>A0ABV6Y9H6</accession>
<dbReference type="GO" id="GO:0004601">
    <property type="term" value="F:peroxidase activity"/>
    <property type="evidence" value="ECO:0007669"/>
    <property type="project" value="UniProtKB-KW"/>
</dbReference>
<keyword evidence="5" id="KW-0574">Periplasm</keyword>
<dbReference type="Pfam" id="PF03150">
    <property type="entry name" value="CCP_MauG"/>
    <property type="match status" value="1"/>
</dbReference>
<evidence type="ECO:0000256" key="5">
    <source>
        <dbReference type="ARBA" id="ARBA00022764"/>
    </source>
</evidence>
<dbReference type="InterPro" id="IPR026259">
    <property type="entry name" value="MauG/Cytc_peroxidase"/>
</dbReference>
<organism evidence="11 12">
    <name type="scientific">Microvirga arabica</name>
    <dbReference type="NCBI Taxonomy" id="1128671"/>
    <lineage>
        <taxon>Bacteria</taxon>
        <taxon>Pseudomonadati</taxon>
        <taxon>Pseudomonadota</taxon>
        <taxon>Alphaproteobacteria</taxon>
        <taxon>Hyphomicrobiales</taxon>
        <taxon>Methylobacteriaceae</taxon>
        <taxon>Microvirga</taxon>
    </lineage>
</organism>
<evidence type="ECO:0000313" key="11">
    <source>
        <dbReference type="EMBL" id="MFC1457931.1"/>
    </source>
</evidence>
<dbReference type="RefSeq" id="WP_377030061.1">
    <property type="nucleotide sequence ID" value="NZ_JBHOMY010000036.1"/>
</dbReference>
<evidence type="ECO:0000256" key="1">
    <source>
        <dbReference type="ARBA" id="ARBA00004418"/>
    </source>
</evidence>
<dbReference type="SUPFAM" id="SSF46626">
    <property type="entry name" value="Cytochrome c"/>
    <property type="match status" value="2"/>
</dbReference>
<proteinExistence type="predicted"/>
<comment type="subcellular location">
    <subcellularLocation>
        <location evidence="1">Periplasm</location>
    </subcellularLocation>
</comment>
<evidence type="ECO:0000256" key="4">
    <source>
        <dbReference type="ARBA" id="ARBA00022729"/>
    </source>
</evidence>
<evidence type="ECO:0000256" key="7">
    <source>
        <dbReference type="ARBA" id="ARBA00023004"/>
    </source>
</evidence>
<dbReference type="PANTHER" id="PTHR30600:SF10">
    <property type="entry name" value="BLL6722 PROTEIN"/>
    <property type="match status" value="1"/>
</dbReference>
<reference evidence="11 12" key="1">
    <citation type="submission" date="2024-09" db="EMBL/GenBank/DDBJ databases">
        <title>Nodulacao em especies de Leguminosae Basais da Amazonia e Caracterizacao dos Rizobios e Bacterias Associadas aos Nodulos.</title>
        <authorList>
            <person name="Jambeiro I.C.A."/>
            <person name="Lopes I.S."/>
            <person name="Aguiar E.R.G.R."/>
            <person name="Santos A.F.J."/>
            <person name="Dos Santos J.M.F."/>
            <person name="Gross E."/>
        </authorList>
    </citation>
    <scope>NUCLEOTIDE SEQUENCE [LARGE SCALE GENOMIC DNA]</scope>
    <source>
        <strain evidence="11 12">BRUESC1165</strain>
    </source>
</reference>
<dbReference type="InterPro" id="IPR004852">
    <property type="entry name" value="Di-haem_cyt_c_peroxidsae"/>
</dbReference>
<dbReference type="EMBL" id="JBHOMY010000036">
    <property type="protein sequence ID" value="MFC1457931.1"/>
    <property type="molecule type" value="Genomic_DNA"/>
</dbReference>
<keyword evidence="2 8" id="KW-0349">Heme</keyword>
<evidence type="ECO:0000256" key="9">
    <source>
        <dbReference type="SAM" id="SignalP"/>
    </source>
</evidence>
<keyword evidence="11" id="KW-0575">Peroxidase</keyword>